<feature type="compositionally biased region" description="Basic and acidic residues" evidence="1">
    <location>
        <begin position="12"/>
        <end position="22"/>
    </location>
</feature>
<evidence type="ECO:0000256" key="1">
    <source>
        <dbReference type="SAM" id="MobiDB-lite"/>
    </source>
</evidence>
<sequence>MQDQQNDPQQEYVEHLAEREANRTSPAENEKDELGDESPDQPAQPGRAAASSRGEQASPTGAVGLSDYPLDDDSRRRG</sequence>
<protein>
    <submittedName>
        <fullName evidence="2">Uncharacterized protein</fullName>
    </submittedName>
</protein>
<organism evidence="2 3">
    <name type="scientific">Prauserella muralis</name>
    <dbReference type="NCBI Taxonomy" id="588067"/>
    <lineage>
        <taxon>Bacteria</taxon>
        <taxon>Bacillati</taxon>
        <taxon>Actinomycetota</taxon>
        <taxon>Actinomycetes</taxon>
        <taxon>Pseudonocardiales</taxon>
        <taxon>Pseudonocardiaceae</taxon>
        <taxon>Prauserella</taxon>
    </lineage>
</organism>
<dbReference type="Proteomes" id="UP000249915">
    <property type="component" value="Unassembled WGS sequence"/>
</dbReference>
<name>A0A2V4ARN6_9PSEU</name>
<comment type="caution">
    <text evidence="2">The sequence shown here is derived from an EMBL/GenBank/DDBJ whole genome shotgun (WGS) entry which is preliminary data.</text>
</comment>
<evidence type="ECO:0000313" key="2">
    <source>
        <dbReference type="EMBL" id="PXY22191.1"/>
    </source>
</evidence>
<dbReference type="EMBL" id="MASW01000005">
    <property type="protein sequence ID" value="PXY22191.1"/>
    <property type="molecule type" value="Genomic_DNA"/>
</dbReference>
<accession>A0A2V4ARN6</accession>
<feature type="region of interest" description="Disordered" evidence="1">
    <location>
        <begin position="1"/>
        <end position="78"/>
    </location>
</feature>
<dbReference type="OrthoDB" id="9943281at2"/>
<keyword evidence="3" id="KW-1185">Reference proteome</keyword>
<evidence type="ECO:0000313" key="3">
    <source>
        <dbReference type="Proteomes" id="UP000249915"/>
    </source>
</evidence>
<proteinExistence type="predicted"/>
<feature type="compositionally biased region" description="Acidic residues" evidence="1">
    <location>
        <begin position="30"/>
        <end position="39"/>
    </location>
</feature>
<dbReference type="AlphaFoldDB" id="A0A2V4ARN6"/>
<dbReference type="RefSeq" id="WP_112282793.1">
    <property type="nucleotide sequence ID" value="NZ_MASW01000005.1"/>
</dbReference>
<reference evidence="2 3" key="1">
    <citation type="submission" date="2016-07" db="EMBL/GenBank/DDBJ databases">
        <title>Draft genome sequence of Prauserella muralis DSM 45305, isolated from a mould-covered wall in an indoor environment.</title>
        <authorList>
            <person name="Ruckert C."/>
            <person name="Albersmeier A."/>
            <person name="Jiang C.-L."/>
            <person name="Jiang Y."/>
            <person name="Kalinowski J."/>
            <person name="Schneider O."/>
            <person name="Winkler A."/>
            <person name="Zotchev S.B."/>
        </authorList>
    </citation>
    <scope>NUCLEOTIDE SEQUENCE [LARGE SCALE GENOMIC DNA]</scope>
    <source>
        <strain evidence="2 3">DSM 45305</strain>
    </source>
</reference>
<gene>
    <name evidence="2" type="ORF">BAY60_20075</name>
</gene>